<feature type="domain" description="Retrovirus-related Pol polyprotein from transposon TNT 1-94-like beta-barrel" evidence="2">
    <location>
        <begin position="173"/>
        <end position="241"/>
    </location>
</feature>
<dbReference type="Pfam" id="PF22936">
    <property type="entry name" value="Pol_BBD"/>
    <property type="match status" value="1"/>
</dbReference>
<sequence>MLGKRSNKVYDSFLKAGLGYQNIERLKKAIAAQPKMYDGERLHNTKLIIDSQDSEETLEDAEESQLKMKNKMIQLNYAKLNALYETFVSQKEFSAEQTYFQLLLLLMYLLNSRVKRALFTSPVATKSRDLGATSVVAKSRFNVARTPTATNKASSASSLSPDSSDPTCLLDYNSGCSKHMTGNLQLLRNFIEKFIGTVRFRNDHFTTITGYGDFVQGNLTICHVYYVEVLGHNLFSVGQFCDGDLEVAFRLNTCYVWNLEGDYLVTGCRDSNLYTNSIFELAASSPANEGSKYQWQEIYSGYRRSLFLIHLGPSFNCSNFQDSLEDSQTVPSKEDLDNFFENKAPQLVTSSEEPISNEATTLVSNENANELVQEVVVSFDGNELYNPFHSPVLEEAESSLTFQDPSNMHKLYQPHHSTDKWTKIHPIEQVTGDPSKPVMTRRRLYTDVKICLYALTMSTTKPKNIKEAMLDHSWIESMQDELNQFKCLDVWELVERPVGRNMIVVKWIWKKKTDAENTVIQNKSPLVAKGYGQVMGVHQSPRGIFIYQSQYTLDLLKKHGMEKCDTISTPMATAKLDAFTKVLIMAQQIILADQLVPKFQGFRRCNDYVVLQNIPCSPECKIVGHILLDHPLSYALTAIADVLTVYLQQFWKTVSMVPYTKETIKFKLNSQEIIYTVDMFRSTLQLPVETPENPFIAPKTIRVIEPFMQKVGYQCVVDKDDIPLVSVYSTGNVLFQRMLISNAFLTDEIRATDDYKEYEMVLVKVVVPTIQLQPVVSTQGTHRTTPSAHRSPTLTTATPQKKKKKKKKRKQVAGEQVHQENHSKLPSDKRRNLSLHKTTIAVEAQENVAKVQEKLEEEEKEKMVEGKDDDESYASEFPDSVFNDNDDSSTRIKPESHNENPETVDDDDETEKEKKDEKKDDIEDKDNDDQTDHTLVGN</sequence>
<feature type="compositionally biased region" description="Polar residues" evidence="1">
    <location>
        <begin position="776"/>
        <end position="799"/>
    </location>
</feature>
<name>A0ABQ5AHH4_9ASTR</name>
<proteinExistence type="predicted"/>
<evidence type="ECO:0000313" key="4">
    <source>
        <dbReference type="Proteomes" id="UP001151760"/>
    </source>
</evidence>
<feature type="compositionally biased region" description="Basic and acidic residues" evidence="1">
    <location>
        <begin position="888"/>
        <end position="900"/>
    </location>
</feature>
<protein>
    <submittedName>
        <fullName evidence="3">Integrase, catalytic region, zinc finger, CCHC-type containing protein</fullName>
    </submittedName>
</protein>
<evidence type="ECO:0000256" key="1">
    <source>
        <dbReference type="SAM" id="MobiDB-lite"/>
    </source>
</evidence>
<feature type="compositionally biased region" description="Basic and acidic residues" evidence="1">
    <location>
        <begin position="911"/>
        <end position="932"/>
    </location>
</feature>
<accession>A0ABQ5AHH4</accession>
<comment type="caution">
    <text evidence="3">The sequence shown here is derived from an EMBL/GenBank/DDBJ whole genome shotgun (WGS) entry which is preliminary data.</text>
</comment>
<evidence type="ECO:0000259" key="2">
    <source>
        <dbReference type="Pfam" id="PF22936"/>
    </source>
</evidence>
<reference evidence="3" key="1">
    <citation type="journal article" date="2022" name="Int. J. Mol. Sci.">
        <title>Draft Genome of Tanacetum Coccineum: Genomic Comparison of Closely Related Tanacetum-Family Plants.</title>
        <authorList>
            <person name="Yamashiro T."/>
            <person name="Shiraishi A."/>
            <person name="Nakayama K."/>
            <person name="Satake H."/>
        </authorList>
    </citation>
    <scope>NUCLEOTIDE SEQUENCE</scope>
</reference>
<feature type="compositionally biased region" description="Basic residues" evidence="1">
    <location>
        <begin position="800"/>
        <end position="811"/>
    </location>
</feature>
<organism evidence="3 4">
    <name type="scientific">Tanacetum coccineum</name>
    <dbReference type="NCBI Taxonomy" id="301880"/>
    <lineage>
        <taxon>Eukaryota</taxon>
        <taxon>Viridiplantae</taxon>
        <taxon>Streptophyta</taxon>
        <taxon>Embryophyta</taxon>
        <taxon>Tracheophyta</taxon>
        <taxon>Spermatophyta</taxon>
        <taxon>Magnoliopsida</taxon>
        <taxon>eudicotyledons</taxon>
        <taxon>Gunneridae</taxon>
        <taxon>Pentapetalae</taxon>
        <taxon>asterids</taxon>
        <taxon>campanulids</taxon>
        <taxon>Asterales</taxon>
        <taxon>Asteraceae</taxon>
        <taxon>Asteroideae</taxon>
        <taxon>Anthemideae</taxon>
        <taxon>Anthemidinae</taxon>
        <taxon>Tanacetum</taxon>
    </lineage>
</organism>
<keyword evidence="4" id="KW-1185">Reference proteome</keyword>
<feature type="compositionally biased region" description="Basic and acidic residues" evidence="1">
    <location>
        <begin position="817"/>
        <end position="831"/>
    </location>
</feature>
<dbReference type="EMBL" id="BQNB010012242">
    <property type="protein sequence ID" value="GJT01057.1"/>
    <property type="molecule type" value="Genomic_DNA"/>
</dbReference>
<feature type="region of interest" description="Disordered" evidence="1">
    <location>
        <begin position="854"/>
        <end position="938"/>
    </location>
</feature>
<gene>
    <name evidence="3" type="ORF">Tco_0822226</name>
</gene>
<reference evidence="3" key="2">
    <citation type="submission" date="2022-01" db="EMBL/GenBank/DDBJ databases">
        <authorList>
            <person name="Yamashiro T."/>
            <person name="Shiraishi A."/>
            <person name="Satake H."/>
            <person name="Nakayama K."/>
        </authorList>
    </citation>
    <scope>NUCLEOTIDE SEQUENCE</scope>
</reference>
<dbReference type="Proteomes" id="UP001151760">
    <property type="component" value="Unassembled WGS sequence"/>
</dbReference>
<feature type="region of interest" description="Disordered" evidence="1">
    <location>
        <begin position="776"/>
        <end position="833"/>
    </location>
</feature>
<evidence type="ECO:0000313" key="3">
    <source>
        <dbReference type="EMBL" id="GJT01057.1"/>
    </source>
</evidence>
<dbReference type="InterPro" id="IPR054722">
    <property type="entry name" value="PolX-like_BBD"/>
</dbReference>